<dbReference type="EMBL" id="CAJNOK010051153">
    <property type="protein sequence ID" value="CAF1603259.1"/>
    <property type="molecule type" value="Genomic_DNA"/>
</dbReference>
<dbReference type="InterPro" id="IPR037136">
    <property type="entry name" value="RNA3'_phos_cyclase_dom_sf"/>
</dbReference>
<evidence type="ECO:0000313" key="2">
    <source>
        <dbReference type="EMBL" id="CAF1603259.1"/>
    </source>
</evidence>
<dbReference type="GO" id="GO:0005730">
    <property type="term" value="C:nucleolus"/>
    <property type="evidence" value="ECO:0007669"/>
    <property type="project" value="TreeGrafter"/>
</dbReference>
<reference evidence="2" key="1">
    <citation type="submission" date="2021-02" db="EMBL/GenBank/DDBJ databases">
        <authorList>
            <person name="Nowell W R."/>
        </authorList>
    </citation>
    <scope>NUCLEOTIDE SEQUENCE</scope>
</reference>
<evidence type="ECO:0000313" key="4">
    <source>
        <dbReference type="Proteomes" id="UP000677228"/>
    </source>
</evidence>
<feature type="domain" description="RNA 3'-terminal phosphate cyclase" evidence="1">
    <location>
        <begin position="10"/>
        <end position="60"/>
    </location>
</feature>
<dbReference type="PANTHER" id="PTHR11096">
    <property type="entry name" value="RNA 3' TERMINAL PHOSPHATE CYCLASE"/>
    <property type="match status" value="1"/>
</dbReference>
<evidence type="ECO:0000259" key="1">
    <source>
        <dbReference type="Pfam" id="PF01137"/>
    </source>
</evidence>
<sequence length="112" mass="12687">KLFEEIYKAGVVDSFGQPLALVYMALNQADVSKILTGPLHSYSIQYLRHLKQFFQIMFKIDDSKKVKLKSLNDTEQMDVDDNDADEQLKTGSEKLILTVVGLGYTNLTKTLI</sequence>
<dbReference type="AlphaFoldDB" id="A0A8S2G079"/>
<gene>
    <name evidence="2" type="ORF">OVA965_LOCUS42231</name>
    <name evidence="3" type="ORF">TMI583_LOCUS44067</name>
</gene>
<dbReference type="GO" id="GO:0000479">
    <property type="term" value="P:endonucleolytic cleavage of tricistronic rRNA transcript (SSU-rRNA, 5.8S rRNA, LSU-rRNA)"/>
    <property type="evidence" value="ECO:0007669"/>
    <property type="project" value="TreeGrafter"/>
</dbReference>
<dbReference type="PANTHER" id="PTHR11096:SF1">
    <property type="entry name" value="RNA 3'-TERMINAL PHOSPHATE CYCLASE-LIKE PROTEIN"/>
    <property type="match status" value="1"/>
</dbReference>
<organism evidence="2 4">
    <name type="scientific">Didymodactylos carnosus</name>
    <dbReference type="NCBI Taxonomy" id="1234261"/>
    <lineage>
        <taxon>Eukaryota</taxon>
        <taxon>Metazoa</taxon>
        <taxon>Spiralia</taxon>
        <taxon>Gnathifera</taxon>
        <taxon>Rotifera</taxon>
        <taxon>Eurotatoria</taxon>
        <taxon>Bdelloidea</taxon>
        <taxon>Philodinida</taxon>
        <taxon>Philodinidae</taxon>
        <taxon>Didymodactylos</taxon>
    </lineage>
</organism>
<dbReference type="Pfam" id="PF01137">
    <property type="entry name" value="RTC"/>
    <property type="match status" value="1"/>
</dbReference>
<accession>A0A8S2G079</accession>
<dbReference type="GO" id="GO:0004521">
    <property type="term" value="F:RNA endonuclease activity"/>
    <property type="evidence" value="ECO:0007669"/>
    <property type="project" value="TreeGrafter"/>
</dbReference>
<dbReference type="InterPro" id="IPR000228">
    <property type="entry name" value="RNA3'_term_phos_cyc"/>
</dbReference>
<dbReference type="InterPro" id="IPR023797">
    <property type="entry name" value="RNA3'_phos_cyclase_dom"/>
</dbReference>
<dbReference type="EMBL" id="CAJOBA010075005">
    <property type="protein sequence ID" value="CAF4412886.1"/>
    <property type="molecule type" value="Genomic_DNA"/>
</dbReference>
<evidence type="ECO:0000313" key="3">
    <source>
        <dbReference type="EMBL" id="CAF4412886.1"/>
    </source>
</evidence>
<feature type="non-terminal residue" evidence="2">
    <location>
        <position position="112"/>
    </location>
</feature>
<protein>
    <recommendedName>
        <fullName evidence="1">RNA 3'-terminal phosphate cyclase domain-containing protein</fullName>
    </recommendedName>
</protein>
<dbReference type="Proteomes" id="UP000682733">
    <property type="component" value="Unassembled WGS sequence"/>
</dbReference>
<proteinExistence type="predicted"/>
<dbReference type="Proteomes" id="UP000677228">
    <property type="component" value="Unassembled WGS sequence"/>
</dbReference>
<comment type="caution">
    <text evidence="2">The sequence shown here is derived from an EMBL/GenBank/DDBJ whole genome shotgun (WGS) entry which is preliminary data.</text>
</comment>
<name>A0A8S2G079_9BILA</name>
<dbReference type="Gene3D" id="3.65.10.20">
    <property type="entry name" value="RNA 3'-terminal phosphate cyclase domain"/>
    <property type="match status" value="1"/>
</dbReference>